<dbReference type="EMBL" id="CP139781">
    <property type="protein sequence ID" value="WRQ85931.1"/>
    <property type="molecule type" value="Genomic_DNA"/>
</dbReference>
<gene>
    <name evidence="2" type="ORF">K1X11_014045</name>
</gene>
<evidence type="ECO:0000256" key="1">
    <source>
        <dbReference type="SAM" id="MobiDB-lite"/>
    </source>
</evidence>
<dbReference type="Proteomes" id="UP000738431">
    <property type="component" value="Chromosome"/>
</dbReference>
<protein>
    <submittedName>
        <fullName evidence="2">Uncharacterized protein</fullName>
    </submittedName>
</protein>
<feature type="region of interest" description="Disordered" evidence="1">
    <location>
        <begin position="346"/>
        <end position="374"/>
    </location>
</feature>
<keyword evidence="3" id="KW-1185">Reference proteome</keyword>
<accession>A0ABZ1C2J2</accession>
<dbReference type="RefSeq" id="WP_255599768.1">
    <property type="nucleotide sequence ID" value="NZ_CP139781.1"/>
</dbReference>
<feature type="compositionally biased region" description="Acidic residues" evidence="1">
    <location>
        <begin position="356"/>
        <end position="374"/>
    </location>
</feature>
<evidence type="ECO:0000313" key="2">
    <source>
        <dbReference type="EMBL" id="WRQ85931.1"/>
    </source>
</evidence>
<name>A0ABZ1C2J2_9BACT</name>
<reference evidence="2 3" key="1">
    <citation type="submission" date="2021-08" db="EMBL/GenBank/DDBJ databases">
        <authorList>
            <person name="Zhang D."/>
            <person name="Zhang A."/>
            <person name="Wang L."/>
        </authorList>
    </citation>
    <scope>NUCLEOTIDE SEQUENCE [LARGE SCALE GENOMIC DNA]</scope>
    <source>
        <strain evidence="2 3">WL0086</strain>
    </source>
</reference>
<reference evidence="2 3" key="2">
    <citation type="submission" date="2023-12" db="EMBL/GenBank/DDBJ databases">
        <title>Description of an unclassified Opitutus bacterium of Verrucomicrobiota.</title>
        <authorList>
            <person name="Zhang D.-F."/>
        </authorList>
    </citation>
    <scope>NUCLEOTIDE SEQUENCE [LARGE SCALE GENOMIC DNA]</scope>
    <source>
        <strain evidence="2 3">WL0086</strain>
    </source>
</reference>
<evidence type="ECO:0000313" key="3">
    <source>
        <dbReference type="Proteomes" id="UP000738431"/>
    </source>
</evidence>
<sequence>MAWRIDEAVVRGEIDNRERDRVVGRIWFVGRDEPVELALKGNPWRDIAGRRLVFINPEPSESGGIEIATRQEGVVGDITASRKVKVPDIPISQIGEYYAAKKEWTWHWGNALYLEWISEANGRVVIETASFELRVEGEGAWEMSAAEEVAQREANQRAIQAFFDDLIGVEEDDEESGEEVAFEANWEVETAGEEDEGEDMRSVDEMLEGADADEEDEWDDFEHPLVTRAVELSDGLVSLVTVEDDVEPGPDVAYPERDLLEAVAALGPILAEALNGLVWPPPAQASARILQRLRQASGYAEDALAALEDCVEDQSLELDILGSTAVELADIAEEISDLITELRERLEGKPGAAEQGSDDPDEFDDTEWDDDVPF</sequence>
<proteinExistence type="predicted"/>
<organism evidence="2 3">
    <name type="scientific">Actomonas aquatica</name>
    <dbReference type="NCBI Taxonomy" id="2866162"/>
    <lineage>
        <taxon>Bacteria</taxon>
        <taxon>Pseudomonadati</taxon>
        <taxon>Verrucomicrobiota</taxon>
        <taxon>Opitutia</taxon>
        <taxon>Opitutales</taxon>
        <taxon>Opitutaceae</taxon>
        <taxon>Actomonas</taxon>
    </lineage>
</organism>